<reference evidence="3" key="1">
    <citation type="submission" date="2016-11" db="EMBL/GenBank/DDBJ databases">
        <authorList>
            <person name="Varghese N."/>
            <person name="Submissions S."/>
        </authorList>
    </citation>
    <scope>NUCLEOTIDE SEQUENCE [LARGE SCALE GENOMIC DNA]</scope>
    <source>
        <strain evidence="3">DSM 16990</strain>
    </source>
</reference>
<dbReference type="Proteomes" id="UP000184287">
    <property type="component" value="Unassembled WGS sequence"/>
</dbReference>
<dbReference type="RefSeq" id="WP_073232484.1">
    <property type="nucleotide sequence ID" value="NZ_FQUQ01000003.1"/>
</dbReference>
<protein>
    <submittedName>
        <fullName evidence="2">Uncharacterized protein</fullName>
    </submittedName>
</protein>
<dbReference type="EMBL" id="FQUQ01000003">
    <property type="protein sequence ID" value="SHF81608.1"/>
    <property type="molecule type" value="Genomic_DNA"/>
</dbReference>
<keyword evidence="3" id="KW-1185">Reference proteome</keyword>
<sequence length="451" mass="47099">MNNLNISKIFTLAALASMSLFAACKKDSKTGDGGGNGDLIGALANGTVITGSLINDVTLVKGNSYVLKGGVHVKNGKTLTIQEGVTVKSDQNEPSTAYLLVEPGSKIMAEGTAASPIVFTSGATAPKEQDWGGIIICGNAPVNGEGGRIASEMGAGVTYGGTNASDNSGVLKYIRVEYTGKKQTADKEHNGFTFEGVGNGTKVEYLSVYKGGDDAFEWFGGTVNVKYLFAYGAQDDTFDWTFGWTGKAQFLVGVQGDGVADRGIEADNSNKNNAANPFSNPTISNVTLVGSLTAKTGDDPNNATETGKTLGLKLREGTKGKLHNFVVYNFNNGVDLEHDGTLANMADGSLAIKNSDISNLKTWVFKPTTPAGGVRPPFTGVNLFISAPYSNTFVDASTKPAYITGVFVGTTATGAVDAATLDPFFTAANYKGAVQTGSDWTTGAWVRTDKR</sequence>
<dbReference type="PANTHER" id="PTHR41339:SF1">
    <property type="entry name" value="SECRETED PROTEIN"/>
    <property type="match status" value="1"/>
</dbReference>
<name>A0A1M5EQP9_9SPHI</name>
<dbReference type="PANTHER" id="PTHR41339">
    <property type="entry name" value="LIPL48"/>
    <property type="match status" value="1"/>
</dbReference>
<accession>A0A1M5EQP9</accession>
<gene>
    <name evidence="2" type="ORF">SAMN04488522_103752</name>
</gene>
<evidence type="ECO:0000256" key="1">
    <source>
        <dbReference type="SAM" id="SignalP"/>
    </source>
</evidence>
<dbReference type="AlphaFoldDB" id="A0A1M5EQP9"/>
<evidence type="ECO:0000313" key="2">
    <source>
        <dbReference type="EMBL" id="SHF81608.1"/>
    </source>
</evidence>
<dbReference type="OrthoDB" id="1521716at2"/>
<organism evidence="2 3">
    <name type="scientific">Pedobacter caeni</name>
    <dbReference type="NCBI Taxonomy" id="288992"/>
    <lineage>
        <taxon>Bacteria</taxon>
        <taxon>Pseudomonadati</taxon>
        <taxon>Bacteroidota</taxon>
        <taxon>Sphingobacteriia</taxon>
        <taxon>Sphingobacteriales</taxon>
        <taxon>Sphingobacteriaceae</taxon>
        <taxon>Pedobacter</taxon>
    </lineage>
</organism>
<keyword evidence="1" id="KW-0732">Signal</keyword>
<evidence type="ECO:0000313" key="3">
    <source>
        <dbReference type="Proteomes" id="UP000184287"/>
    </source>
</evidence>
<feature type="chain" id="PRO_5012702735" evidence="1">
    <location>
        <begin position="23"/>
        <end position="451"/>
    </location>
</feature>
<feature type="signal peptide" evidence="1">
    <location>
        <begin position="1"/>
        <end position="22"/>
    </location>
</feature>
<proteinExistence type="predicted"/>
<dbReference type="STRING" id="288992.SAMN04488522_103752"/>